<dbReference type="GO" id="GO:0045893">
    <property type="term" value="P:positive regulation of DNA-templated transcription"/>
    <property type="evidence" value="ECO:0007669"/>
    <property type="project" value="TreeGrafter"/>
</dbReference>
<name>A0A7G2CVY4_9TRYP</name>
<accession>A0A7G2CVY4</accession>
<dbReference type="VEuPathDB" id="TriTrypDB:ADEAN_001013700"/>
<dbReference type="AlphaFoldDB" id="A0A7G2CVY4"/>
<evidence type="ECO:0000256" key="1">
    <source>
        <dbReference type="SAM" id="MobiDB-lite"/>
    </source>
</evidence>
<feature type="domain" description="EDRF1 N-terminal" evidence="2">
    <location>
        <begin position="231"/>
        <end position="377"/>
    </location>
</feature>
<dbReference type="Pfam" id="PF23788">
    <property type="entry name" value="EDRF1_N"/>
    <property type="match status" value="1"/>
</dbReference>
<organism evidence="3 4">
    <name type="scientific">Angomonas deanei</name>
    <dbReference type="NCBI Taxonomy" id="59799"/>
    <lineage>
        <taxon>Eukaryota</taxon>
        <taxon>Discoba</taxon>
        <taxon>Euglenozoa</taxon>
        <taxon>Kinetoplastea</taxon>
        <taxon>Metakinetoplastina</taxon>
        <taxon>Trypanosomatida</taxon>
        <taxon>Trypanosomatidae</taxon>
        <taxon>Strigomonadinae</taxon>
        <taxon>Angomonas</taxon>
    </lineage>
</organism>
<dbReference type="PANTHER" id="PTHR15000:SF1">
    <property type="entry name" value="ERYTHROID DIFFERENTIATION-RELATED FACTOR 1"/>
    <property type="match status" value="1"/>
</dbReference>
<dbReference type="EMBL" id="LR877171">
    <property type="protein sequence ID" value="CAD2222593.1"/>
    <property type="molecule type" value="Genomic_DNA"/>
</dbReference>
<evidence type="ECO:0000313" key="4">
    <source>
        <dbReference type="Proteomes" id="UP000515908"/>
    </source>
</evidence>
<evidence type="ECO:0000259" key="2">
    <source>
        <dbReference type="Pfam" id="PF23788"/>
    </source>
</evidence>
<keyword evidence="4" id="KW-1185">Reference proteome</keyword>
<dbReference type="InterPro" id="IPR056582">
    <property type="entry name" value="EDRF1_N"/>
</dbReference>
<dbReference type="PANTHER" id="PTHR15000">
    <property type="entry name" value="ERYTHROID DIFFERENTIATION-RELATED FACTOR 1"/>
    <property type="match status" value="1"/>
</dbReference>
<dbReference type="OrthoDB" id="419432at2759"/>
<gene>
    <name evidence="3" type="ORF">ADEAN_001013700</name>
</gene>
<reference evidence="3 4" key="1">
    <citation type="submission" date="2020-08" db="EMBL/GenBank/DDBJ databases">
        <authorList>
            <person name="Newling K."/>
            <person name="Davey J."/>
            <person name="Forrester S."/>
        </authorList>
    </citation>
    <scope>NUCLEOTIDE SEQUENCE [LARGE SCALE GENOMIC DNA]</scope>
    <source>
        <strain evidence="4">Crithidia deanei Carvalho (ATCC PRA-265)</strain>
    </source>
</reference>
<sequence>MEDDETTPTESCSHEQAIVPFSFFNEFDEKDASSPSEDIVKTKPLSTMPVYGEAQMVPANVTGGNIHVRRVDGVPALPMHAPLPAGTNLNIPTGNYLTYDKEHNIHQHAPGFEKDRQVALHSLLRGAVMEWKNTKKDNVMILSTGDAMRAVFEQNYTDDHPLTLQVRRIGPTIVVDTHSSVPSSVRSRREEALLGKTLYRLKAQEEEAAGATEEKAVALPLERISNSVSDRRQEVVSQYSQLLRWDIDQLEVLVGVDTPVILNRNDGTEQMLKLEDTSQPLTQDELQRDTLNCWFDATLANVPQLGIYVHNAGIVQSFEVKKVQELLGLVEGRIATAAMNFTSNVLQWLVTHCTKEDATYAVFRCFQSDYLELYELPSEKVRGEAAEHDDTSETEAADRPTADEEELRRLNVNLAKMCFGMAQHLYREGNEEKAGDALNLLLRSFVVFLQNRELSSSADHVLNSVKMIPFLIGRFIRANANRPSPEMLREALVIVGRFESRLRQSIKCTLTEEACKFYYVHCLLPCSAALCVVVAHTMEAYYEEKKKGTKKSDKTSGQSIIQLKDLLQIVVEGLVRLEHISNIAECYESMDAPLAPKPPEEEPKDEGALVNVCPAKKKLDVGPLHTALSELYGDVVLLTMSDDTPFTSDTLREISKRMLLRDTESKEQYSTTLKWLGEMTYDTVSLSFTALRFYTKAGSCYKRHILKTGQTYYYVGKSYTRTSRYTKALEALYRSRSLFTASANAPDDDVFGECFITCGMVNMAQVQLALGEVFVRMTDIKRRFNQAEVSLSIAQPLCITSEVFRMTPEEEQSIQNALDAFTEGGWSAQRSTVLTHYAGRLIDNILLSGTRCTIPQFHHMYSILAEAKAASEGEERWAREWHLFRLVTVSGGQQCLTKAVRKVVDGALTHWAESVEQERTSVLQGTAGTCVAEVYLQFALVKCVLLEHDTQSGIKQNLFHEKEAMRQAALYVIKAVDTYQEAKGKLKKDVTVQSWKVEYPTGYIASGGTVIIRTSDQGGRSRVGVRSGPTIHQRGVA</sequence>
<feature type="region of interest" description="Disordered" evidence="1">
    <location>
        <begin position="382"/>
        <end position="404"/>
    </location>
</feature>
<dbReference type="Proteomes" id="UP000515908">
    <property type="component" value="Chromosome 27"/>
</dbReference>
<protein>
    <recommendedName>
        <fullName evidence="2">EDRF1 N-terminal domain-containing protein</fullName>
    </recommendedName>
</protein>
<proteinExistence type="predicted"/>
<evidence type="ECO:0000313" key="3">
    <source>
        <dbReference type="EMBL" id="CAD2222593.1"/>
    </source>
</evidence>